<dbReference type="InterPro" id="IPR042099">
    <property type="entry name" value="ANL_N_sf"/>
</dbReference>
<dbReference type="InterPro" id="IPR000873">
    <property type="entry name" value="AMP-dep_synth/lig_dom"/>
</dbReference>
<dbReference type="InterPro" id="IPR036291">
    <property type="entry name" value="NAD(P)-bd_dom_sf"/>
</dbReference>
<evidence type="ECO:0000256" key="1">
    <source>
        <dbReference type="ARBA" id="ARBA00022450"/>
    </source>
</evidence>
<dbReference type="InterPro" id="IPR036736">
    <property type="entry name" value="ACP-like_sf"/>
</dbReference>
<dbReference type="EMBL" id="MU006801">
    <property type="protein sequence ID" value="KAF2636075.1"/>
    <property type="molecule type" value="Genomic_DNA"/>
</dbReference>
<comment type="similarity">
    <text evidence="3">Belongs to the NRP synthetase family.</text>
</comment>
<dbReference type="SMART" id="SM00823">
    <property type="entry name" value="PKS_PP"/>
    <property type="match status" value="1"/>
</dbReference>
<dbReference type="Pfam" id="PF00501">
    <property type="entry name" value="AMP-binding"/>
    <property type="match status" value="1"/>
</dbReference>
<protein>
    <submittedName>
        <fullName evidence="5">Acetyl-CoA synthetase-like protein</fullName>
    </submittedName>
</protein>
<dbReference type="SUPFAM" id="SSF51735">
    <property type="entry name" value="NAD(P)-binding Rossmann-fold domains"/>
    <property type="match status" value="1"/>
</dbReference>
<keyword evidence="6" id="KW-1185">Reference proteome</keyword>
<keyword evidence="2" id="KW-0597">Phosphoprotein</keyword>
<dbReference type="InterPro" id="IPR020806">
    <property type="entry name" value="PKS_PP-bd"/>
</dbReference>
<gene>
    <name evidence="5" type="ORF">P280DRAFT_410318</name>
</gene>
<dbReference type="PANTHER" id="PTHR43439:SF2">
    <property type="entry name" value="ENZYME, PUTATIVE (JCVI)-RELATED"/>
    <property type="match status" value="1"/>
</dbReference>
<dbReference type="Gene3D" id="3.40.50.720">
    <property type="entry name" value="NAD(P)-binding Rossmann-like Domain"/>
    <property type="match status" value="1"/>
</dbReference>
<keyword evidence="1" id="KW-0596">Phosphopantetheine</keyword>
<dbReference type="GO" id="GO:0031177">
    <property type="term" value="F:phosphopantetheine binding"/>
    <property type="evidence" value="ECO:0007669"/>
    <property type="project" value="InterPro"/>
</dbReference>
<evidence type="ECO:0000313" key="6">
    <source>
        <dbReference type="Proteomes" id="UP000799753"/>
    </source>
</evidence>
<dbReference type="Gene3D" id="3.40.50.12780">
    <property type="entry name" value="N-terminal domain of ligase-like"/>
    <property type="match status" value="1"/>
</dbReference>
<dbReference type="Proteomes" id="UP000799753">
    <property type="component" value="Unassembled WGS sequence"/>
</dbReference>
<dbReference type="PROSITE" id="PS50075">
    <property type="entry name" value="CARRIER"/>
    <property type="match status" value="1"/>
</dbReference>
<feature type="domain" description="Carrier" evidence="4">
    <location>
        <begin position="547"/>
        <end position="625"/>
    </location>
</feature>
<accession>A0A6A6RLP7</accession>
<sequence>MCAAVEQQSALPDYIDEAANSVPNDTWAIVPRPSTELDEGWSHLTYADLSRAVNNVAWWIENNIGVAQRQGQTIGYMGANDLRYLIVMAATLKVGYVPLFASPRNSLEGQKVLVEKTECEIFLTTTETQSQVNSIRDAIPNLKVFEAPTVQEVLDDSLSLQHYVSRHSRDVTAHSLILHTSGSTGLPKPIRLTVGGLNSLHEQALLEPEEDYQQVTKVLFADRRPMLTAVPFFHVMGIIFGLRSIVCKGTIVRLPSDRMMSAGLVMDVIEATNPTSGVFPPSILEDISSIDKGIETLAKLERVWFGGAPLANASGDKICKVTQLHTIIGSTEAMFMCTLLPSEPDEWNYFHWSSVSGAVMEPAEDDSCELVLKPKDIRYQAIFHTFPEAQEWRTRDLFQQHPSKPFLWKYTGRRDDVIVLSNGEKFNPILTEKLVDSHPWVKGALVVGQGRFQAGLLIEPEPSKFGTEDLSVLIDRIWPIVEQANREAPAHARIYQTKIAIANPQKPFVRASKGSIIRSQTVALFKDEIEALYADEGYSSDPTQDTDDDAALTTQIHAVFTRALPTFHEGTADDTDIFSLGVDSLDVLSLSNALNKSLRGANITAPTIYNNPTVKKLAEALSQNLANTSGQPSSPLPREEKLDAMVRKYTKDLIRQRRATPASQPPSKHTVVLTGSTGSLGSHILEQLLTNPDIEKVYCMNRSSDAESRQKASFTTHHDPTTDFTKAAFLTTDFSSTHFGLPTAIYSSLLESTTVFIHSAWSVDFNLSLASYEKTHISGTRRAVDFASKATHNPPIIFISSIASVANWRSFIPDNAPLPESLASLFDSALPLPQGYAESKHVAARILAIAAHRVGIRTAVVRAGQLAGSSSVSGAEWNRHEWLPSLIHTSRVLGVLPDELGGLGDVDWLPMDRAAGGVVDVSLHVSASSSSSSASGCAGDEDEDVQVYHLVNPHTTSWDTLTPVIRDFYSSSSTIEIVDFDSWIQALQALPPTKENAEAVPGLKLLAFYEGLRKGSGVGLPALGSRRAELVSRTLREGGPVDERVMRKWLGEWGF</sequence>
<dbReference type="AlphaFoldDB" id="A0A6A6RLP7"/>
<dbReference type="PROSITE" id="PS00455">
    <property type="entry name" value="AMP_BINDING"/>
    <property type="match status" value="1"/>
</dbReference>
<reference evidence="5" key="1">
    <citation type="journal article" date="2020" name="Stud. Mycol.">
        <title>101 Dothideomycetes genomes: a test case for predicting lifestyles and emergence of pathogens.</title>
        <authorList>
            <person name="Haridas S."/>
            <person name="Albert R."/>
            <person name="Binder M."/>
            <person name="Bloem J."/>
            <person name="Labutti K."/>
            <person name="Salamov A."/>
            <person name="Andreopoulos B."/>
            <person name="Baker S."/>
            <person name="Barry K."/>
            <person name="Bills G."/>
            <person name="Bluhm B."/>
            <person name="Cannon C."/>
            <person name="Castanera R."/>
            <person name="Culley D."/>
            <person name="Daum C."/>
            <person name="Ezra D."/>
            <person name="Gonzalez J."/>
            <person name="Henrissat B."/>
            <person name="Kuo A."/>
            <person name="Liang C."/>
            <person name="Lipzen A."/>
            <person name="Lutzoni F."/>
            <person name="Magnuson J."/>
            <person name="Mondo S."/>
            <person name="Nolan M."/>
            <person name="Ohm R."/>
            <person name="Pangilinan J."/>
            <person name="Park H.-J."/>
            <person name="Ramirez L."/>
            <person name="Alfaro M."/>
            <person name="Sun H."/>
            <person name="Tritt A."/>
            <person name="Yoshinaga Y."/>
            <person name="Zwiers L.-H."/>
            <person name="Turgeon B."/>
            <person name="Goodwin S."/>
            <person name="Spatafora J."/>
            <person name="Crous P."/>
            <person name="Grigoriev I."/>
        </authorList>
    </citation>
    <scope>NUCLEOTIDE SEQUENCE</scope>
    <source>
        <strain evidence="5">CBS 473.64</strain>
    </source>
</reference>
<evidence type="ECO:0000313" key="5">
    <source>
        <dbReference type="EMBL" id="KAF2636075.1"/>
    </source>
</evidence>
<name>A0A6A6RLP7_9PLEO</name>
<dbReference type="InterPro" id="IPR009081">
    <property type="entry name" value="PP-bd_ACP"/>
</dbReference>
<proteinExistence type="inferred from homology"/>
<evidence type="ECO:0000256" key="3">
    <source>
        <dbReference type="ARBA" id="ARBA00029454"/>
    </source>
</evidence>
<dbReference type="InterPro" id="IPR051414">
    <property type="entry name" value="Adenylate-forming_Reductase"/>
</dbReference>
<dbReference type="SUPFAM" id="SSF56801">
    <property type="entry name" value="Acetyl-CoA synthetase-like"/>
    <property type="match status" value="1"/>
</dbReference>
<dbReference type="PANTHER" id="PTHR43439">
    <property type="entry name" value="PHENYLACETATE-COENZYME A LIGASE"/>
    <property type="match status" value="1"/>
</dbReference>
<dbReference type="Pfam" id="PF23562">
    <property type="entry name" value="AMP-binding_C_3"/>
    <property type="match status" value="1"/>
</dbReference>
<organism evidence="5 6">
    <name type="scientific">Massarina eburnea CBS 473.64</name>
    <dbReference type="NCBI Taxonomy" id="1395130"/>
    <lineage>
        <taxon>Eukaryota</taxon>
        <taxon>Fungi</taxon>
        <taxon>Dikarya</taxon>
        <taxon>Ascomycota</taxon>
        <taxon>Pezizomycotina</taxon>
        <taxon>Dothideomycetes</taxon>
        <taxon>Pleosporomycetidae</taxon>
        <taxon>Pleosporales</taxon>
        <taxon>Massarineae</taxon>
        <taxon>Massarinaceae</taxon>
        <taxon>Massarina</taxon>
    </lineage>
</organism>
<dbReference type="Pfam" id="PF07993">
    <property type="entry name" value="NAD_binding_4"/>
    <property type="match status" value="1"/>
</dbReference>
<dbReference type="InterPro" id="IPR013120">
    <property type="entry name" value="FAR_NAD-bd"/>
</dbReference>
<dbReference type="InterPro" id="IPR020845">
    <property type="entry name" value="AMP-binding_CS"/>
</dbReference>
<dbReference type="Gene3D" id="1.10.1200.10">
    <property type="entry name" value="ACP-like"/>
    <property type="match status" value="1"/>
</dbReference>
<evidence type="ECO:0000256" key="2">
    <source>
        <dbReference type="ARBA" id="ARBA00022553"/>
    </source>
</evidence>
<evidence type="ECO:0000259" key="4">
    <source>
        <dbReference type="PROSITE" id="PS50075"/>
    </source>
</evidence>
<dbReference type="OrthoDB" id="429813at2759"/>
<dbReference type="SUPFAM" id="SSF47336">
    <property type="entry name" value="ACP-like"/>
    <property type="match status" value="1"/>
</dbReference>
<dbReference type="Pfam" id="PF00550">
    <property type="entry name" value="PP-binding"/>
    <property type="match status" value="1"/>
</dbReference>